<evidence type="ECO:0000256" key="4">
    <source>
        <dbReference type="ARBA" id="ARBA00023143"/>
    </source>
</evidence>
<accession>A0A810Q958</accession>
<organism evidence="8 9">
    <name type="scientific">Pusillibacter faecalis</name>
    <dbReference type="NCBI Taxonomy" id="2714358"/>
    <lineage>
        <taxon>Bacteria</taxon>
        <taxon>Bacillati</taxon>
        <taxon>Bacillota</taxon>
        <taxon>Clostridia</taxon>
        <taxon>Eubacteriales</taxon>
        <taxon>Oscillospiraceae</taxon>
        <taxon>Pusillibacter</taxon>
    </lineage>
</organism>
<dbReference type="GO" id="GO:0009421">
    <property type="term" value="C:bacterial-type flagellum filament cap"/>
    <property type="evidence" value="ECO:0007669"/>
    <property type="project" value="InterPro"/>
</dbReference>
<comment type="similarity">
    <text evidence="1 5">Belongs to the FliD family.</text>
</comment>
<keyword evidence="4 5" id="KW-0975">Bacterial flagellum</keyword>
<feature type="domain" description="Flagellar hook-associated protein 2 N-terminal" evidence="6">
    <location>
        <begin position="26"/>
        <end position="128"/>
    </location>
</feature>
<dbReference type="AlphaFoldDB" id="A0A810Q958"/>
<keyword evidence="8" id="KW-0282">Flagellum</keyword>
<dbReference type="RefSeq" id="WP_213543280.1">
    <property type="nucleotide sequence ID" value="NZ_AP023420.1"/>
</dbReference>
<dbReference type="InterPro" id="IPR040026">
    <property type="entry name" value="FliD"/>
</dbReference>
<evidence type="ECO:0000259" key="7">
    <source>
        <dbReference type="Pfam" id="PF07195"/>
    </source>
</evidence>
<keyword evidence="5" id="KW-0964">Secreted</keyword>
<dbReference type="Pfam" id="PF07195">
    <property type="entry name" value="FliD_C"/>
    <property type="match status" value="1"/>
</dbReference>
<evidence type="ECO:0000256" key="3">
    <source>
        <dbReference type="ARBA" id="ARBA00023054"/>
    </source>
</evidence>
<name>A0A810Q958_9FIRM</name>
<sequence>MASVSSVGSSSSSIYGTRNVISGLASGIDTETLIENAVSGYQLKISNLQQKRTKVEWQQEAYRSIIAKMSAFTDKYTSYMSATNLMSTAFFDSAVKVSTAGAYADKISASGRTNSDVQILGVKQLAKSAIYTVSGLTGGSGDLPSISGEQINLKEKQPLSNLSGSLTINYGGGRSYTVDFGELDIYSSADELAKAIDEKLGEQTMTLSDGTMVDANTRIGVRVNGESIEFYDKGGAGNNVYISSASGDIKKTLGLTPSESTKSLDLSGVELVNEDGTVGDYLSGKELTVTLDGVTKKITLPDYRKADGHTWTNVEYLDELQKRLDDSFGAGKITVDRNSVSGRDAFSLKLTTQKGSTMAVSGNAAEAIGLGSGASTYVDTSQTLGDILKDADWGKFTLTKAEGEVKKIDVEATEDTPAYSYYVDSKGHKVAKSYDDGQYYRVDDKGEFLYEFKVNDQVVGSFSKNTALESVLTAINGNADVGVTVNYSKTTNQFQFVAKESGAAGRVEMGDGLASALFGGGTEEKGQDAILSMSVNGQILEDITRSSNTFNVDGLSVNLKGTFNYAETDVTDESGKVITAAGTLVEDPEAVTFTSTSDADKVVDAIRSMVEDYNAMVTEIKNAYSTLPAQKSSGAYYEPLTDKDMEGMSESAIAAYEEKAKQGLLFGDSDLSALYSRLLNAVSMTGSDGAALKAAGITTAYSNGLTTLTLDETTLRATLETDPDKVRDIFTKSTESGASTNGLMQALKTPLDLYGKTTGGKGILVEKAGSPLASSTLYSNTIQTQLDALDQQIQKWQDKMSDQIDRYTAKFSALEQLVSEMNSQSSYFAGLMSGY</sequence>
<dbReference type="GO" id="GO:0009424">
    <property type="term" value="C:bacterial-type flagellum hook"/>
    <property type="evidence" value="ECO:0007669"/>
    <property type="project" value="UniProtKB-UniRule"/>
</dbReference>
<evidence type="ECO:0000313" key="8">
    <source>
        <dbReference type="EMBL" id="BCK84740.1"/>
    </source>
</evidence>
<evidence type="ECO:0000259" key="6">
    <source>
        <dbReference type="Pfam" id="PF02465"/>
    </source>
</evidence>
<evidence type="ECO:0000256" key="5">
    <source>
        <dbReference type="RuleBase" id="RU362066"/>
    </source>
</evidence>
<evidence type="ECO:0000256" key="2">
    <source>
        <dbReference type="ARBA" id="ARBA00011255"/>
    </source>
</evidence>
<protein>
    <recommendedName>
        <fullName evidence="5">Flagellar hook-associated protein 2</fullName>
        <shortName evidence="5">HAP2</shortName>
    </recommendedName>
    <alternativeName>
        <fullName evidence="5">Flagellar cap protein</fullName>
    </alternativeName>
</protein>
<evidence type="ECO:0000256" key="1">
    <source>
        <dbReference type="ARBA" id="ARBA00009764"/>
    </source>
</evidence>
<comment type="function">
    <text evidence="5">Required for morphogenesis and for the elongation of the flagellar filament by facilitating polymerization of the flagellin monomers at the tip of growing filament. Forms a capping structure, which prevents flagellin subunits (transported through the central channel of the flagellum) from leaking out without polymerization at the distal end.</text>
</comment>
<comment type="subunit">
    <text evidence="2 5">Homopentamer.</text>
</comment>
<dbReference type="GO" id="GO:0007155">
    <property type="term" value="P:cell adhesion"/>
    <property type="evidence" value="ECO:0007669"/>
    <property type="project" value="InterPro"/>
</dbReference>
<dbReference type="Proteomes" id="UP000679848">
    <property type="component" value="Chromosome"/>
</dbReference>
<dbReference type="PANTHER" id="PTHR30288">
    <property type="entry name" value="FLAGELLAR CAP/ASSEMBLY PROTEIN FLID"/>
    <property type="match status" value="1"/>
</dbReference>
<keyword evidence="8" id="KW-0969">Cilium</keyword>
<keyword evidence="9" id="KW-1185">Reference proteome</keyword>
<evidence type="ECO:0000313" key="9">
    <source>
        <dbReference type="Proteomes" id="UP000679848"/>
    </source>
</evidence>
<dbReference type="KEGG" id="pfaa:MM59RIKEN_20590"/>
<feature type="domain" description="Flagellar hook-associated protein 2 C-terminal" evidence="7">
    <location>
        <begin position="527"/>
        <end position="823"/>
    </location>
</feature>
<reference evidence="8" key="1">
    <citation type="submission" date="2020-09" db="EMBL/GenBank/DDBJ databases">
        <title>New species isolated from human feces.</title>
        <authorList>
            <person name="Kitahara M."/>
            <person name="Shigeno Y."/>
            <person name="Shime M."/>
            <person name="Matsumoto Y."/>
            <person name="Nakamura S."/>
            <person name="Motooka D."/>
            <person name="Fukuoka S."/>
            <person name="Nishikawa H."/>
            <person name="Benno Y."/>
        </authorList>
    </citation>
    <scope>NUCLEOTIDE SEQUENCE</scope>
    <source>
        <strain evidence="8">MM59</strain>
    </source>
</reference>
<dbReference type="Pfam" id="PF02465">
    <property type="entry name" value="FliD_N"/>
    <property type="match status" value="1"/>
</dbReference>
<dbReference type="GO" id="GO:0071973">
    <property type="term" value="P:bacterial-type flagellum-dependent cell motility"/>
    <property type="evidence" value="ECO:0007669"/>
    <property type="project" value="TreeGrafter"/>
</dbReference>
<dbReference type="GO" id="GO:0005576">
    <property type="term" value="C:extracellular region"/>
    <property type="evidence" value="ECO:0007669"/>
    <property type="project" value="UniProtKB-SubCell"/>
</dbReference>
<feature type="coiled-coil region" evidence="5">
    <location>
        <begin position="779"/>
        <end position="824"/>
    </location>
</feature>
<proteinExistence type="inferred from homology"/>
<dbReference type="EMBL" id="AP023420">
    <property type="protein sequence ID" value="BCK84740.1"/>
    <property type="molecule type" value="Genomic_DNA"/>
</dbReference>
<keyword evidence="8" id="KW-0966">Cell projection</keyword>
<keyword evidence="3 5" id="KW-0175">Coiled coil</keyword>
<dbReference type="InterPro" id="IPR010809">
    <property type="entry name" value="FliD_C"/>
</dbReference>
<comment type="subcellular location">
    <subcellularLocation>
        <location evidence="5">Secreted</location>
    </subcellularLocation>
    <subcellularLocation>
        <location evidence="5">Bacterial flagellum</location>
    </subcellularLocation>
</comment>
<dbReference type="PANTHER" id="PTHR30288:SF0">
    <property type="entry name" value="FLAGELLAR HOOK-ASSOCIATED PROTEIN 2"/>
    <property type="match status" value="1"/>
</dbReference>
<dbReference type="InterPro" id="IPR003481">
    <property type="entry name" value="FliD_N"/>
</dbReference>
<gene>
    <name evidence="8" type="primary">fliD</name>
    <name evidence="8" type="ORF">MM59RIKEN_20590</name>
</gene>